<dbReference type="EMBL" id="KZ819603">
    <property type="protein sequence ID" value="PWN34612.1"/>
    <property type="molecule type" value="Genomic_DNA"/>
</dbReference>
<dbReference type="RefSeq" id="XP_025354914.1">
    <property type="nucleotide sequence ID" value="XM_025497653.1"/>
</dbReference>
<dbReference type="GeneID" id="37019434"/>
<dbReference type="OrthoDB" id="7305308at2759"/>
<evidence type="ECO:0000256" key="1">
    <source>
        <dbReference type="ARBA" id="ARBA00022679"/>
    </source>
</evidence>
<dbReference type="PROSITE" id="PS51186">
    <property type="entry name" value="GNAT"/>
    <property type="match status" value="1"/>
</dbReference>
<name>A0A316VAT3_9BASI</name>
<evidence type="ECO:0000313" key="4">
    <source>
        <dbReference type="EMBL" id="PWN34612.1"/>
    </source>
</evidence>
<dbReference type="InterPro" id="IPR000182">
    <property type="entry name" value="GNAT_dom"/>
</dbReference>
<accession>A0A316VAT3</accession>
<dbReference type="Pfam" id="PF00583">
    <property type="entry name" value="Acetyltransf_1"/>
    <property type="match status" value="1"/>
</dbReference>
<sequence>MSVTIRRVKKEDEEAWTNLWEQYNVFYKRTIPIEVTKKTFERLCDENVRMYGAVAVDNSSQQQIVGFVTWYPHANTSSIEEVVYLNDLFVDPTIRNKGAGRALIEHVADHAKTIPAHHVYWLTQHFNHRAQLLYTKVANKSDYVHYMKSL</sequence>
<feature type="domain" description="N-acetyltransferase" evidence="3">
    <location>
        <begin position="3"/>
        <end position="150"/>
    </location>
</feature>
<dbReference type="InParanoid" id="A0A316VAT3"/>
<protein>
    <submittedName>
        <fullName evidence="4">Acyl-CoA N-acyltransferase</fullName>
    </submittedName>
</protein>
<organism evidence="4 5">
    <name type="scientific">Meira miltonrushii</name>
    <dbReference type="NCBI Taxonomy" id="1280837"/>
    <lineage>
        <taxon>Eukaryota</taxon>
        <taxon>Fungi</taxon>
        <taxon>Dikarya</taxon>
        <taxon>Basidiomycota</taxon>
        <taxon>Ustilaginomycotina</taxon>
        <taxon>Exobasidiomycetes</taxon>
        <taxon>Exobasidiales</taxon>
        <taxon>Brachybasidiaceae</taxon>
        <taxon>Meira</taxon>
    </lineage>
</organism>
<dbReference type="GO" id="GO:0008080">
    <property type="term" value="F:N-acetyltransferase activity"/>
    <property type="evidence" value="ECO:0007669"/>
    <property type="project" value="TreeGrafter"/>
</dbReference>
<dbReference type="Proteomes" id="UP000245771">
    <property type="component" value="Unassembled WGS sequence"/>
</dbReference>
<dbReference type="Gene3D" id="3.40.630.30">
    <property type="match status" value="1"/>
</dbReference>
<keyword evidence="5" id="KW-1185">Reference proteome</keyword>
<keyword evidence="2 4" id="KW-0012">Acyltransferase</keyword>
<dbReference type="InterPro" id="IPR051016">
    <property type="entry name" value="Diverse_Substrate_AcTransf"/>
</dbReference>
<dbReference type="GO" id="GO:0005737">
    <property type="term" value="C:cytoplasm"/>
    <property type="evidence" value="ECO:0007669"/>
    <property type="project" value="TreeGrafter"/>
</dbReference>
<dbReference type="AlphaFoldDB" id="A0A316VAT3"/>
<proteinExistence type="predicted"/>
<evidence type="ECO:0000259" key="3">
    <source>
        <dbReference type="PROSITE" id="PS51186"/>
    </source>
</evidence>
<dbReference type="InterPro" id="IPR016181">
    <property type="entry name" value="Acyl_CoA_acyltransferase"/>
</dbReference>
<gene>
    <name evidence="4" type="ORF">FA14DRAFT_154064</name>
</gene>
<dbReference type="STRING" id="1280837.A0A316VAT3"/>
<dbReference type="PANTHER" id="PTHR10545">
    <property type="entry name" value="DIAMINE N-ACETYLTRANSFERASE"/>
    <property type="match status" value="1"/>
</dbReference>
<evidence type="ECO:0000256" key="2">
    <source>
        <dbReference type="ARBA" id="ARBA00023315"/>
    </source>
</evidence>
<evidence type="ECO:0000313" key="5">
    <source>
        <dbReference type="Proteomes" id="UP000245771"/>
    </source>
</evidence>
<dbReference type="CDD" id="cd04301">
    <property type="entry name" value="NAT_SF"/>
    <property type="match status" value="1"/>
</dbReference>
<dbReference type="PANTHER" id="PTHR10545:SF29">
    <property type="entry name" value="GH14572P-RELATED"/>
    <property type="match status" value="1"/>
</dbReference>
<keyword evidence="1 4" id="KW-0808">Transferase</keyword>
<reference evidence="4 5" key="1">
    <citation type="journal article" date="2018" name="Mol. Biol. Evol.">
        <title>Broad Genomic Sampling Reveals a Smut Pathogenic Ancestry of the Fungal Clade Ustilaginomycotina.</title>
        <authorList>
            <person name="Kijpornyongpan T."/>
            <person name="Mondo S.J."/>
            <person name="Barry K."/>
            <person name="Sandor L."/>
            <person name="Lee J."/>
            <person name="Lipzen A."/>
            <person name="Pangilinan J."/>
            <person name="LaButti K."/>
            <person name="Hainaut M."/>
            <person name="Henrissat B."/>
            <person name="Grigoriev I.V."/>
            <person name="Spatafora J.W."/>
            <person name="Aime M.C."/>
        </authorList>
    </citation>
    <scope>NUCLEOTIDE SEQUENCE [LARGE SCALE GENOMIC DNA]</scope>
    <source>
        <strain evidence="4 5">MCA 3882</strain>
    </source>
</reference>
<dbReference type="SUPFAM" id="SSF55729">
    <property type="entry name" value="Acyl-CoA N-acyltransferases (Nat)"/>
    <property type="match status" value="1"/>
</dbReference>